<dbReference type="PROSITE" id="PS50600">
    <property type="entry name" value="ULP_PROTEASE"/>
    <property type="match status" value="1"/>
</dbReference>
<keyword evidence="5" id="KW-0175">Coiled coil</keyword>
<proteinExistence type="inferred from homology"/>
<dbReference type="GO" id="GO:0006508">
    <property type="term" value="P:proteolysis"/>
    <property type="evidence" value="ECO:0007669"/>
    <property type="project" value="UniProtKB-KW"/>
</dbReference>
<dbReference type="EMBL" id="CAICTM010000840">
    <property type="protein sequence ID" value="CAB9517227.1"/>
    <property type="molecule type" value="Genomic_DNA"/>
</dbReference>
<evidence type="ECO:0000256" key="3">
    <source>
        <dbReference type="ARBA" id="ARBA00022801"/>
    </source>
</evidence>
<reference evidence="7" key="1">
    <citation type="submission" date="2020-06" db="EMBL/GenBank/DDBJ databases">
        <authorList>
            <consortium name="Plant Systems Biology data submission"/>
        </authorList>
    </citation>
    <scope>NUCLEOTIDE SEQUENCE</scope>
    <source>
        <strain evidence="7">D6</strain>
    </source>
</reference>
<keyword evidence="2 7" id="KW-0645">Protease</keyword>
<keyword evidence="4" id="KW-0788">Thiol protease</keyword>
<dbReference type="PANTHER" id="PTHR12606:SF1">
    <property type="entry name" value="UBIQUITIN-LIKE-SPECIFIC PROTEASE 1A"/>
    <property type="match status" value="1"/>
</dbReference>
<comment type="similarity">
    <text evidence="1">Belongs to the peptidase C48 family.</text>
</comment>
<feature type="coiled-coil region" evidence="5">
    <location>
        <begin position="174"/>
        <end position="220"/>
    </location>
</feature>
<evidence type="ECO:0000259" key="6">
    <source>
        <dbReference type="PROSITE" id="PS50600"/>
    </source>
</evidence>
<sequence>MRNEVEDYLRGEPGASVSIRHLVDALSQSNRIKNAYAKQKESLFGPISRRLKHLMAIARGQNNPALEARYQITTVLRLISRRPSATAKLVNSWDDLKKELSLDMDFAEPSEEVSSQFAALRVTPKFELVQLTSPPPPISPADKKLMGVAQSVAPKKIEYEELGEKGPWAEHLEQKQAERAVEKAEEDARYDELEQQLEEKQKEEEAKKLASSLLRDYTNEEEDMIQSATCGPGWEQEVLQSEGPDTVLRGSMRTLRPGQWLNDEIIHFFLVMLAKRDEELCLADPDRKRSHFFKSFFITKLRNEGHTDPNKDGAYEYRNVKRWSKKVPGKDIFNLDKIIFPINQGRMHWVCAVAFMQEKRIQFYDSMGSSGKEYLDDLFQYIKDEHQDKKKAPLPDEDQWELVTCTSDTPQQGNGFDCGVFTCMFADFLSKNCPLLFSQKHVDQCRKRVALSILLGKAIL</sequence>
<organism evidence="7 8">
    <name type="scientific">Seminavis robusta</name>
    <dbReference type="NCBI Taxonomy" id="568900"/>
    <lineage>
        <taxon>Eukaryota</taxon>
        <taxon>Sar</taxon>
        <taxon>Stramenopiles</taxon>
        <taxon>Ochrophyta</taxon>
        <taxon>Bacillariophyta</taxon>
        <taxon>Bacillariophyceae</taxon>
        <taxon>Bacillariophycidae</taxon>
        <taxon>Naviculales</taxon>
        <taxon>Naviculaceae</taxon>
        <taxon>Seminavis</taxon>
    </lineage>
</organism>
<dbReference type="Pfam" id="PF02902">
    <property type="entry name" value="Peptidase_C48"/>
    <property type="match status" value="1"/>
</dbReference>
<dbReference type="InterPro" id="IPR038765">
    <property type="entry name" value="Papain-like_cys_pep_sf"/>
</dbReference>
<dbReference type="AlphaFoldDB" id="A0A9N8HLP8"/>
<dbReference type="Proteomes" id="UP001153069">
    <property type="component" value="Unassembled WGS sequence"/>
</dbReference>
<comment type="caution">
    <text evidence="7">The sequence shown here is derived from an EMBL/GenBank/DDBJ whole genome shotgun (WGS) entry which is preliminary data.</text>
</comment>
<evidence type="ECO:0000256" key="2">
    <source>
        <dbReference type="ARBA" id="ARBA00022670"/>
    </source>
</evidence>
<dbReference type="Gene3D" id="3.40.395.10">
    <property type="entry name" value="Adenoviral Proteinase, Chain A"/>
    <property type="match status" value="1"/>
</dbReference>
<dbReference type="PANTHER" id="PTHR12606">
    <property type="entry name" value="SENTRIN/SUMO-SPECIFIC PROTEASE"/>
    <property type="match status" value="1"/>
</dbReference>
<dbReference type="GO" id="GO:0016926">
    <property type="term" value="P:protein desumoylation"/>
    <property type="evidence" value="ECO:0007669"/>
    <property type="project" value="TreeGrafter"/>
</dbReference>
<evidence type="ECO:0000256" key="1">
    <source>
        <dbReference type="ARBA" id="ARBA00005234"/>
    </source>
</evidence>
<feature type="domain" description="Ubiquitin-like protease family profile" evidence="6">
    <location>
        <begin position="245"/>
        <end position="429"/>
    </location>
</feature>
<evidence type="ECO:0000256" key="5">
    <source>
        <dbReference type="SAM" id="Coils"/>
    </source>
</evidence>
<keyword evidence="8" id="KW-1185">Reference proteome</keyword>
<evidence type="ECO:0000313" key="7">
    <source>
        <dbReference type="EMBL" id="CAB9517227.1"/>
    </source>
</evidence>
<keyword evidence="3" id="KW-0378">Hydrolase</keyword>
<dbReference type="SUPFAM" id="SSF54001">
    <property type="entry name" value="Cysteine proteinases"/>
    <property type="match status" value="1"/>
</dbReference>
<evidence type="ECO:0000313" key="8">
    <source>
        <dbReference type="Proteomes" id="UP001153069"/>
    </source>
</evidence>
<dbReference type="GO" id="GO:0005634">
    <property type="term" value="C:nucleus"/>
    <property type="evidence" value="ECO:0007669"/>
    <property type="project" value="TreeGrafter"/>
</dbReference>
<evidence type="ECO:0000256" key="4">
    <source>
        <dbReference type="ARBA" id="ARBA00022807"/>
    </source>
</evidence>
<dbReference type="InterPro" id="IPR003653">
    <property type="entry name" value="Peptidase_C48_C"/>
</dbReference>
<protein>
    <submittedName>
        <fullName evidence="7">Sentrin-specific protease 2</fullName>
    </submittedName>
</protein>
<dbReference type="GO" id="GO:0016929">
    <property type="term" value="F:deSUMOylase activity"/>
    <property type="evidence" value="ECO:0007669"/>
    <property type="project" value="TreeGrafter"/>
</dbReference>
<gene>
    <name evidence="7" type="ORF">SEMRO_841_G209540.1</name>
</gene>
<accession>A0A9N8HLP8</accession>
<dbReference type="OrthoDB" id="40380at2759"/>
<name>A0A9N8HLP8_9STRA</name>